<dbReference type="Gene3D" id="3.30.70.1140">
    <property type="entry name" value="Phospho-2-dehydro-3-deoxyheptonate aldolase, domain 1"/>
    <property type="match status" value="1"/>
</dbReference>
<evidence type="ECO:0000313" key="3">
    <source>
        <dbReference type="Proteomes" id="UP001288778"/>
    </source>
</evidence>
<gene>
    <name evidence="2" type="ORF">GNF68_16545</name>
</gene>
<reference evidence="2" key="1">
    <citation type="submission" date="2019-11" db="EMBL/GenBank/DDBJ databases">
        <title>Characterization of Clostridium perfringens isolates from swine manure treated agricultural soils.</title>
        <authorList>
            <person name="Wushke S.T."/>
        </authorList>
    </citation>
    <scope>NUCLEOTIDE SEQUENCE</scope>
    <source>
        <strain evidence="2">X94</strain>
    </source>
</reference>
<sequence length="96" mass="10710">MIVVMDKNYTSDDINKVVNYITNKNLGVNVSNEKHNCVIGILGDTAEVDLEEVKALKCVSKILKVQEPYKKANRLFHPEDTIVNINGNKIGCKHLG</sequence>
<feature type="non-terminal residue" evidence="2">
    <location>
        <position position="96"/>
    </location>
</feature>
<dbReference type="SUPFAM" id="SSF51569">
    <property type="entry name" value="Aldolase"/>
    <property type="match status" value="1"/>
</dbReference>
<feature type="domain" description="DAHP synthase ferredoxin-like" evidence="1">
    <location>
        <begin position="1"/>
        <end position="67"/>
    </location>
</feature>
<proteinExistence type="predicted"/>
<name>A0AAW9HZ19_CLOPF</name>
<evidence type="ECO:0000259" key="1">
    <source>
        <dbReference type="Pfam" id="PF18152"/>
    </source>
</evidence>
<dbReference type="EMBL" id="WNUI01000490">
    <property type="protein sequence ID" value="MDZ4910598.1"/>
    <property type="molecule type" value="Genomic_DNA"/>
</dbReference>
<dbReference type="InterPro" id="IPR052899">
    <property type="entry name" value="Class-I_DAHP_synthase"/>
</dbReference>
<dbReference type="AlphaFoldDB" id="A0AAW9HZ19"/>
<organism evidence="2 3">
    <name type="scientific">Clostridium perfringens</name>
    <dbReference type="NCBI Taxonomy" id="1502"/>
    <lineage>
        <taxon>Bacteria</taxon>
        <taxon>Bacillati</taxon>
        <taxon>Bacillota</taxon>
        <taxon>Clostridia</taxon>
        <taxon>Eubacteriales</taxon>
        <taxon>Clostridiaceae</taxon>
        <taxon>Clostridium</taxon>
    </lineage>
</organism>
<protein>
    <submittedName>
        <fullName evidence="2">3-deoxy-7-phosphoheptulonate synthase</fullName>
    </submittedName>
</protein>
<evidence type="ECO:0000313" key="2">
    <source>
        <dbReference type="EMBL" id="MDZ4910598.1"/>
    </source>
</evidence>
<dbReference type="PANTHER" id="PTHR43018:SF2">
    <property type="entry name" value="PHOSPHO-2-DEHYDRO-3-DEOXYHEPTONATE ALDOLASE"/>
    <property type="match status" value="1"/>
</dbReference>
<accession>A0AAW9HZ19</accession>
<dbReference type="Pfam" id="PF18152">
    <property type="entry name" value="DAHP_snth_FXD"/>
    <property type="match status" value="1"/>
</dbReference>
<comment type="caution">
    <text evidence="2">The sequence shown here is derived from an EMBL/GenBank/DDBJ whole genome shotgun (WGS) entry which is preliminary data.</text>
</comment>
<dbReference type="PANTHER" id="PTHR43018">
    <property type="entry name" value="PHOSPHO-2-DEHYDRO-3-DEOXYHEPTONATE ALDOLASE"/>
    <property type="match status" value="1"/>
</dbReference>
<dbReference type="InterPro" id="IPR041071">
    <property type="entry name" value="DAHP_snth_FXD"/>
</dbReference>
<dbReference type="Proteomes" id="UP001288778">
    <property type="component" value="Unassembled WGS sequence"/>
</dbReference>